<dbReference type="GO" id="GO:0005737">
    <property type="term" value="C:cytoplasm"/>
    <property type="evidence" value="ECO:0007669"/>
    <property type="project" value="UniProtKB-ARBA"/>
</dbReference>
<dbReference type="STRING" id="8153.ENSHBUP00000008707"/>
<dbReference type="InterPro" id="IPR000315">
    <property type="entry name" value="Znf_B-box"/>
</dbReference>
<dbReference type="InterPro" id="IPR017907">
    <property type="entry name" value="Znf_RING_CS"/>
</dbReference>
<keyword evidence="1" id="KW-0399">Innate immunity</keyword>
<dbReference type="PROSITE" id="PS50188">
    <property type="entry name" value="B302_SPRY"/>
    <property type="match status" value="1"/>
</dbReference>
<evidence type="ECO:0000313" key="11">
    <source>
        <dbReference type="Proteomes" id="UP000264840"/>
    </source>
</evidence>
<dbReference type="CDD" id="cd13733">
    <property type="entry name" value="SPRY_PRY_C-I_1"/>
    <property type="match status" value="1"/>
</dbReference>
<reference evidence="10" key="2">
    <citation type="submission" date="2025-09" db="UniProtKB">
        <authorList>
            <consortium name="Ensembl"/>
        </authorList>
    </citation>
    <scope>IDENTIFICATION</scope>
</reference>
<dbReference type="InterPro" id="IPR001870">
    <property type="entry name" value="B30.2/SPRY"/>
</dbReference>
<dbReference type="InterPro" id="IPR006574">
    <property type="entry name" value="PRY"/>
</dbReference>
<dbReference type="SUPFAM" id="SSF57850">
    <property type="entry name" value="RING/U-box"/>
    <property type="match status" value="1"/>
</dbReference>
<dbReference type="GO" id="GO:0008270">
    <property type="term" value="F:zinc ion binding"/>
    <property type="evidence" value="ECO:0007669"/>
    <property type="project" value="UniProtKB-KW"/>
</dbReference>
<evidence type="ECO:0000256" key="6">
    <source>
        <dbReference type="PROSITE-ProRule" id="PRU00024"/>
    </source>
</evidence>
<dbReference type="Pfam" id="PF00643">
    <property type="entry name" value="zf-B_box"/>
    <property type="match status" value="1"/>
</dbReference>
<dbReference type="Gene3D" id="3.30.40.10">
    <property type="entry name" value="Zinc/RING finger domain, C3HC4 (zinc finger)"/>
    <property type="match status" value="1"/>
</dbReference>
<dbReference type="Gene3D" id="4.10.830.40">
    <property type="match status" value="1"/>
</dbReference>
<dbReference type="InterPro" id="IPR003877">
    <property type="entry name" value="SPRY_dom"/>
</dbReference>
<dbReference type="RefSeq" id="XP_005943938.1">
    <property type="nucleotide sequence ID" value="XM_005943876.3"/>
</dbReference>
<organism evidence="10 11">
    <name type="scientific">Haplochromis burtoni</name>
    <name type="common">Burton's mouthbrooder</name>
    <name type="synonym">Chromis burtoni</name>
    <dbReference type="NCBI Taxonomy" id="8153"/>
    <lineage>
        <taxon>Eukaryota</taxon>
        <taxon>Metazoa</taxon>
        <taxon>Chordata</taxon>
        <taxon>Craniata</taxon>
        <taxon>Vertebrata</taxon>
        <taxon>Euteleostomi</taxon>
        <taxon>Actinopterygii</taxon>
        <taxon>Neopterygii</taxon>
        <taxon>Teleostei</taxon>
        <taxon>Neoteleostei</taxon>
        <taxon>Acanthomorphata</taxon>
        <taxon>Ovalentaria</taxon>
        <taxon>Cichlomorphae</taxon>
        <taxon>Cichliformes</taxon>
        <taxon>Cichlidae</taxon>
        <taxon>African cichlids</taxon>
        <taxon>Pseudocrenilabrinae</taxon>
        <taxon>Haplochromini</taxon>
        <taxon>Haplochromis</taxon>
    </lineage>
</organism>
<dbReference type="Pfam" id="PF13765">
    <property type="entry name" value="PRY"/>
    <property type="match status" value="1"/>
</dbReference>
<dbReference type="PANTHER" id="PTHR25465">
    <property type="entry name" value="B-BOX DOMAIN CONTAINING"/>
    <property type="match status" value="1"/>
</dbReference>
<dbReference type="SUPFAM" id="SSF49899">
    <property type="entry name" value="Concanavalin A-like lectins/glucanases"/>
    <property type="match status" value="1"/>
</dbReference>
<keyword evidence="3 6" id="KW-0863">Zinc-finger</keyword>
<dbReference type="PANTHER" id="PTHR25465:SF32">
    <property type="entry name" value="BLOODTHIRSTY-RELATED GENE FAMILY, MEMBER 16 ISOFORM X1-RELATED"/>
    <property type="match status" value="1"/>
</dbReference>
<dbReference type="GeneTree" id="ENSGT01040000240385"/>
<dbReference type="PROSITE" id="PS50119">
    <property type="entry name" value="ZF_BBOX"/>
    <property type="match status" value="1"/>
</dbReference>
<dbReference type="Proteomes" id="UP000264840">
    <property type="component" value="Unplaced"/>
</dbReference>
<evidence type="ECO:0000259" key="7">
    <source>
        <dbReference type="PROSITE" id="PS50089"/>
    </source>
</evidence>
<dbReference type="SMART" id="SM00589">
    <property type="entry name" value="PRY"/>
    <property type="match status" value="1"/>
</dbReference>
<protein>
    <submittedName>
        <fullName evidence="10">E3 ubiquitin-protein ligase TRIM21-like</fullName>
    </submittedName>
</protein>
<dbReference type="Pfam" id="PF00622">
    <property type="entry name" value="SPRY"/>
    <property type="match status" value="1"/>
</dbReference>
<dbReference type="Ensembl" id="ENSHBUT00000001488.1">
    <property type="protein sequence ID" value="ENSHBUP00000008707.1"/>
    <property type="gene ID" value="ENSHBUG00000010214.1"/>
</dbReference>
<name>A0A3Q2VBD0_HAPBU</name>
<dbReference type="Gene3D" id="2.60.120.920">
    <property type="match status" value="1"/>
</dbReference>
<keyword evidence="5" id="KW-0391">Immunity</keyword>
<dbReference type="PROSITE" id="PS50089">
    <property type="entry name" value="ZF_RING_2"/>
    <property type="match status" value="1"/>
</dbReference>
<evidence type="ECO:0000256" key="4">
    <source>
        <dbReference type="ARBA" id="ARBA00022833"/>
    </source>
</evidence>
<evidence type="ECO:0000256" key="3">
    <source>
        <dbReference type="ARBA" id="ARBA00022771"/>
    </source>
</evidence>
<reference evidence="10" key="1">
    <citation type="submission" date="2025-08" db="UniProtKB">
        <authorList>
            <consortium name="Ensembl"/>
        </authorList>
    </citation>
    <scope>IDENTIFICATION</scope>
</reference>
<dbReference type="SMART" id="SM00184">
    <property type="entry name" value="RING"/>
    <property type="match status" value="1"/>
</dbReference>
<evidence type="ECO:0000256" key="5">
    <source>
        <dbReference type="ARBA" id="ARBA00022859"/>
    </source>
</evidence>
<keyword evidence="11" id="KW-1185">Reference proteome</keyword>
<accession>A0A3Q2VBD0</accession>
<evidence type="ECO:0000259" key="9">
    <source>
        <dbReference type="PROSITE" id="PS50188"/>
    </source>
</evidence>
<dbReference type="PROSITE" id="PS00518">
    <property type="entry name" value="ZF_RING_1"/>
    <property type="match status" value="1"/>
</dbReference>
<dbReference type="PRINTS" id="PR01407">
    <property type="entry name" value="BUTYPHLNCDUF"/>
</dbReference>
<dbReference type="InterPro" id="IPR043136">
    <property type="entry name" value="B30.2/SPRY_sf"/>
</dbReference>
<dbReference type="RefSeq" id="XP_042083658.1">
    <property type="nucleotide sequence ID" value="XM_042227724.1"/>
</dbReference>
<dbReference type="OMA" id="WFLEDKF"/>
<dbReference type="InterPro" id="IPR027370">
    <property type="entry name" value="Znf-RING_euk"/>
</dbReference>
<feature type="domain" description="RING-type" evidence="7">
    <location>
        <begin position="15"/>
        <end position="55"/>
    </location>
</feature>
<dbReference type="AlphaFoldDB" id="A0A3Q2VBD0"/>
<dbReference type="GeneID" id="102313928"/>
<evidence type="ECO:0000259" key="8">
    <source>
        <dbReference type="PROSITE" id="PS50119"/>
    </source>
</evidence>
<proteinExistence type="predicted"/>
<dbReference type="SMART" id="SM00336">
    <property type="entry name" value="BBOX"/>
    <property type="match status" value="2"/>
</dbReference>
<dbReference type="FunFam" id="2.60.120.920:FF:000004">
    <property type="entry name" value="Butyrophilin subfamily 1 member A1"/>
    <property type="match status" value="1"/>
</dbReference>
<dbReference type="InterPro" id="IPR013320">
    <property type="entry name" value="ConA-like_dom_sf"/>
</dbReference>
<dbReference type="Gene3D" id="3.30.160.60">
    <property type="entry name" value="Classic Zinc Finger"/>
    <property type="match status" value="1"/>
</dbReference>
<feature type="domain" description="B30.2/SPRY" evidence="9">
    <location>
        <begin position="363"/>
        <end position="564"/>
    </location>
</feature>
<evidence type="ECO:0000256" key="2">
    <source>
        <dbReference type="ARBA" id="ARBA00022723"/>
    </source>
</evidence>
<dbReference type="InterPro" id="IPR013083">
    <property type="entry name" value="Znf_RING/FYVE/PHD"/>
</dbReference>
<dbReference type="SUPFAM" id="SSF57845">
    <property type="entry name" value="B-box zinc-binding domain"/>
    <property type="match status" value="1"/>
</dbReference>
<feature type="domain" description="B box-type" evidence="8">
    <location>
        <begin position="150"/>
        <end position="190"/>
    </location>
</feature>
<keyword evidence="4" id="KW-0862">Zinc</keyword>
<dbReference type="InterPro" id="IPR058030">
    <property type="entry name" value="TRIM8/14/16/25/29/45/65_CC"/>
</dbReference>
<dbReference type="GO" id="GO:0045087">
    <property type="term" value="P:innate immune response"/>
    <property type="evidence" value="ECO:0007669"/>
    <property type="project" value="UniProtKB-KW"/>
</dbReference>
<dbReference type="SMART" id="SM00449">
    <property type="entry name" value="SPRY"/>
    <property type="match status" value="1"/>
</dbReference>
<dbReference type="InterPro" id="IPR003879">
    <property type="entry name" value="Butyrophylin_SPRY"/>
</dbReference>
<dbReference type="InterPro" id="IPR051051">
    <property type="entry name" value="E3_ubiq-ligase_TRIM/RNF"/>
</dbReference>
<sequence>MASGSSLFSEDQFLCPICLDVFTRPVSTPCGHNFCMLCIETYWKDAQVCRCPVCNHAFERRPDLKVNTFISELASNVLSLKAKDFDTWSAHSLQASPGAGVLCGICTDTPQEAIKSCVECQTSYCDVHLAPHHLAPGLKKHTLIEPVASLEGRICEEHNKLLMWFCRDDSALLCDVCSSSRHKEHSVVPVERAYDEKKNLLEHTEGKVQRMIQERLQNVVKVKESVKLSKTETEKVTASGVQDLTDLVSEIQESQTELIAVIEEKQKTVEQEAGGVISDMEKEITELQVTSVKLIELKQTKDQLHFLRHYPSSSVLPQTMDPSHLSFNRHLEIQHIGESLKNSVSQLRTTLNKMNTDIQKLCDRSDVSNKATLRYMQQYEVNVLLDPDTAHPLLMISDDLKQVRYSMRSGWLANQISNPSMFTEHLAVLGNRSFSSRKFYFEVYVGQKTEWCLGMAAASVQRRGSLSRDLRSGLWAMWFLENKFETFNSPDEPVHFGKVERIGVFVDYDRGQISFWDTEAATLIYSFTECFFTEELYPYFNPCDNEFGSNLDPMIIVPVGESESAGLQRLTL</sequence>
<dbReference type="Pfam" id="PF25600">
    <property type="entry name" value="TRIM_CC"/>
    <property type="match status" value="1"/>
</dbReference>
<evidence type="ECO:0000313" key="10">
    <source>
        <dbReference type="Ensembl" id="ENSHBUP00000008707.1"/>
    </source>
</evidence>
<dbReference type="CDD" id="cd19769">
    <property type="entry name" value="Bbox2_TRIM16-like"/>
    <property type="match status" value="1"/>
</dbReference>
<dbReference type="Pfam" id="PF13445">
    <property type="entry name" value="zf-RING_UBOX"/>
    <property type="match status" value="1"/>
</dbReference>
<evidence type="ECO:0000256" key="1">
    <source>
        <dbReference type="ARBA" id="ARBA00022588"/>
    </source>
</evidence>
<dbReference type="InterPro" id="IPR001841">
    <property type="entry name" value="Znf_RING"/>
</dbReference>
<keyword evidence="2" id="KW-0479">Metal-binding</keyword>